<reference evidence="2 3" key="1">
    <citation type="submission" date="2016-10" db="EMBL/GenBank/DDBJ databases">
        <authorList>
            <person name="de Groot N.N."/>
        </authorList>
    </citation>
    <scope>NUCLEOTIDE SEQUENCE [LARGE SCALE GENOMIC DNA]</scope>
    <source>
        <strain evidence="2 3">DSM 25186</strain>
    </source>
</reference>
<accession>A0A1G9B4R0</accession>
<organism evidence="2 3">
    <name type="scientific">Catalinimonas alkaloidigena</name>
    <dbReference type="NCBI Taxonomy" id="1075417"/>
    <lineage>
        <taxon>Bacteria</taxon>
        <taxon>Pseudomonadati</taxon>
        <taxon>Bacteroidota</taxon>
        <taxon>Cytophagia</taxon>
        <taxon>Cytophagales</taxon>
        <taxon>Catalimonadaceae</taxon>
        <taxon>Catalinimonas</taxon>
    </lineage>
</organism>
<name>A0A1G9B4R0_9BACT</name>
<proteinExistence type="predicted"/>
<dbReference type="Proteomes" id="UP000198510">
    <property type="component" value="Unassembled WGS sequence"/>
</dbReference>
<gene>
    <name evidence="2" type="ORF">SAMN05421823_102512</name>
</gene>
<evidence type="ECO:0000313" key="3">
    <source>
        <dbReference type="Proteomes" id="UP000198510"/>
    </source>
</evidence>
<keyword evidence="3" id="KW-1185">Reference proteome</keyword>
<protein>
    <submittedName>
        <fullName evidence="2">Uncharacterized protein</fullName>
    </submittedName>
</protein>
<feature type="region of interest" description="Disordered" evidence="1">
    <location>
        <begin position="1"/>
        <end position="25"/>
    </location>
</feature>
<sequence length="71" mass="8045">MVERTISSMQATKRKGKYIGRPRGSAKTKDQLLKEYPGVVWELREGLSLRKIAGSYRSVHTVQKVKKSLIA</sequence>
<evidence type="ECO:0000256" key="1">
    <source>
        <dbReference type="SAM" id="MobiDB-lite"/>
    </source>
</evidence>
<dbReference type="EMBL" id="FNFO01000002">
    <property type="protein sequence ID" value="SDK34521.1"/>
    <property type="molecule type" value="Genomic_DNA"/>
</dbReference>
<evidence type="ECO:0000313" key="2">
    <source>
        <dbReference type="EMBL" id="SDK34521.1"/>
    </source>
</evidence>
<feature type="compositionally biased region" description="Basic residues" evidence="1">
    <location>
        <begin position="12"/>
        <end position="25"/>
    </location>
</feature>
<feature type="compositionally biased region" description="Polar residues" evidence="1">
    <location>
        <begin position="1"/>
        <end position="11"/>
    </location>
</feature>
<dbReference type="AlphaFoldDB" id="A0A1G9B4R0"/>